<sequence>MPFNNLPSETVLAIASFLPRKDTSALARTSRRMCSIAEIQLYASVELEMGWSSYNLDKHPLNHFLESLMAKKERCIYVQSVSIGFDRDLLYRDQVMLRALIDVLPCLRTFSFRCNRSIEFSGNTTSSVAQRRRSHHARFESSLRASKGIVPSRPCTADEALTLSWSNQFDFNGPFFVSFVSLHSNIRCLNLLQIYDNNLPKMDASVLPNLESLQAQITVVLALLPGRKIQRVKTHFFGIKDGWEDKKTDACGEAFKEDTPELENIKAFTCRRTWTKAGGFMSFLIRKMKNIEILDLSFVSLFETSLLNDTSVQLLKLQGCIPEDDAAHLFKAVGTLECIECLNGEMYRLYRDGKRTSNVVWRCEVWLADWRKDSYAY</sequence>
<comment type="caution">
    <text evidence="1">The sequence shown here is derived from an EMBL/GenBank/DDBJ whole genome shotgun (WGS) entry which is preliminary data.</text>
</comment>
<protein>
    <submittedName>
        <fullName evidence="1">Uncharacterized protein</fullName>
    </submittedName>
</protein>
<dbReference type="EMBL" id="WQMT02000003">
    <property type="protein sequence ID" value="KAG9225239.1"/>
    <property type="molecule type" value="Genomic_DNA"/>
</dbReference>
<accession>A0ACB7J3U1</accession>
<dbReference type="Proteomes" id="UP000824881">
    <property type="component" value="Unassembled WGS sequence"/>
</dbReference>
<reference evidence="1 2" key="1">
    <citation type="journal article" date="2021" name="Appl. Environ. Microbiol.">
        <title>Genetic linkage and physical mapping for an oyster mushroom Pleurotus cornucopiae and QTL analysis for the trait cap color.</title>
        <authorList>
            <person name="Zhang Y."/>
            <person name="Gao W."/>
            <person name="Sonnenberg A."/>
            <person name="Chen Q."/>
            <person name="Zhang J."/>
            <person name="Huang C."/>
        </authorList>
    </citation>
    <scope>NUCLEOTIDE SEQUENCE [LARGE SCALE GENOMIC DNA]</scope>
    <source>
        <strain evidence="1">CCMSSC00406</strain>
    </source>
</reference>
<gene>
    <name evidence="1" type="ORF">CCMSSC00406_0007070</name>
</gene>
<evidence type="ECO:0000313" key="1">
    <source>
        <dbReference type="EMBL" id="KAG9225239.1"/>
    </source>
</evidence>
<evidence type="ECO:0000313" key="2">
    <source>
        <dbReference type="Proteomes" id="UP000824881"/>
    </source>
</evidence>
<proteinExistence type="predicted"/>
<name>A0ACB7J3U1_PLECO</name>
<organism evidence="1 2">
    <name type="scientific">Pleurotus cornucopiae</name>
    <name type="common">Cornucopia mushroom</name>
    <dbReference type="NCBI Taxonomy" id="5321"/>
    <lineage>
        <taxon>Eukaryota</taxon>
        <taxon>Fungi</taxon>
        <taxon>Dikarya</taxon>
        <taxon>Basidiomycota</taxon>
        <taxon>Agaricomycotina</taxon>
        <taxon>Agaricomycetes</taxon>
        <taxon>Agaricomycetidae</taxon>
        <taxon>Agaricales</taxon>
        <taxon>Pleurotineae</taxon>
        <taxon>Pleurotaceae</taxon>
        <taxon>Pleurotus</taxon>
    </lineage>
</organism>
<keyword evidence="2" id="KW-1185">Reference proteome</keyword>